<organism evidence="2 3">
    <name type="scientific">Aquirufa echingensis</name>
    <dbReference type="NCBI Taxonomy" id="3096516"/>
    <lineage>
        <taxon>Bacteria</taxon>
        <taxon>Pseudomonadati</taxon>
        <taxon>Bacteroidota</taxon>
        <taxon>Cytophagia</taxon>
        <taxon>Cytophagales</taxon>
        <taxon>Flectobacillaceae</taxon>
        <taxon>Aquirufa</taxon>
    </lineage>
</organism>
<gene>
    <name evidence="2" type="ORF">SKC38_07765</name>
</gene>
<reference evidence="2 3" key="1">
    <citation type="submission" date="2024-03" db="EMBL/GenBank/DDBJ databases">
        <title>Aquirufa genome sequencing.</title>
        <authorList>
            <person name="Pitt A."/>
            <person name="Hahn M.W."/>
        </authorList>
    </citation>
    <scope>NUCLEOTIDE SEQUENCE [LARGE SCALE GENOMIC DNA]</scope>
    <source>
        <strain evidence="2 3">PLAD-142S6K</strain>
    </source>
</reference>
<accession>A0ABW6CYX4</accession>
<dbReference type="SUPFAM" id="SSF51905">
    <property type="entry name" value="FAD/NAD(P)-binding domain"/>
    <property type="match status" value="1"/>
</dbReference>
<feature type="transmembrane region" description="Helical" evidence="1">
    <location>
        <begin position="12"/>
        <end position="30"/>
    </location>
</feature>
<name>A0ABW6CYX4_9BACT</name>
<keyword evidence="1" id="KW-0812">Transmembrane</keyword>
<dbReference type="Gene3D" id="3.50.50.60">
    <property type="entry name" value="FAD/NAD(P)-binding domain"/>
    <property type="match status" value="1"/>
</dbReference>
<keyword evidence="3" id="KW-1185">Reference proteome</keyword>
<comment type="caution">
    <text evidence="2">The sequence shown here is derived from an EMBL/GenBank/DDBJ whole genome shotgun (WGS) entry which is preliminary data.</text>
</comment>
<dbReference type="Pfam" id="PF05834">
    <property type="entry name" value="Lycopene_cycl"/>
    <property type="match status" value="1"/>
</dbReference>
<evidence type="ECO:0000313" key="3">
    <source>
        <dbReference type="Proteomes" id="UP001598114"/>
    </source>
</evidence>
<proteinExistence type="predicted"/>
<sequence length="394" mass="45395">MINEAIENPKQYTYIIAGGGMAGLSLAYYLSESSLTYERILILDQGNEATKTWSYWSDEAHPFDVFAEHSWGQLEVNSFANKNLNLTIAPFVYRKIESGTWTKAIQEKLHQNPKFEFIQARIEGFNFQGKFAQVLTDKGRFEATEKIFDSVSPYPCDLTNPKELKQHFVGLSIETNFPLFDPNKATLFDFRIAFTNACEFMYVLPTSTRNALFEHTFFSGELLDEKAYLAQIKAYLLAYYGLSDDDYEIKGSEKGIIPMNYVAIPQNLHQKIIKIGTSGGFVKASTGYSFKRTQVLLKKLVGQLESDNKNAHAIHQKRFKILLDRIFIQVLVDQQVKGSTVFEKLFQKNSAQTMLRFLDEQTNIWEDLRLMTSVPTWPFMKAFFKIVFKRPTFY</sequence>
<evidence type="ECO:0000256" key="1">
    <source>
        <dbReference type="SAM" id="Phobius"/>
    </source>
</evidence>
<keyword evidence="1" id="KW-0472">Membrane</keyword>
<dbReference type="InterPro" id="IPR036188">
    <property type="entry name" value="FAD/NAD-bd_sf"/>
</dbReference>
<keyword evidence="1" id="KW-1133">Transmembrane helix</keyword>
<dbReference type="Proteomes" id="UP001598114">
    <property type="component" value="Unassembled WGS sequence"/>
</dbReference>
<dbReference type="EMBL" id="JBBKYA010000003">
    <property type="protein sequence ID" value="MFD3276119.1"/>
    <property type="molecule type" value="Genomic_DNA"/>
</dbReference>
<evidence type="ECO:0000313" key="2">
    <source>
        <dbReference type="EMBL" id="MFD3276119.1"/>
    </source>
</evidence>
<protein>
    <submittedName>
        <fullName evidence="2">Lycopene cyclase family protein</fullName>
    </submittedName>
</protein>
<dbReference type="RefSeq" id="WP_377976569.1">
    <property type="nucleotide sequence ID" value="NZ_JBBKYA010000003.1"/>
</dbReference>